<sequence>MSNKCPGDLRAVTSRLHSVRTNKPEIKRMTIVKGQEVVERIQGPEKMSTTQIGDFLCLGKANRSGLRPLLDLVPRPETSSPPVNSAWTLLTNDDVEFQLESMENLSEQLIDNERMKEHILNALPGTYAQKMGDIEKTKEVMRLVIEEVNKTDLNKAMHGKFMERCWDVMESMLPGTVTFLATDKQTQGIP</sequence>
<dbReference type="GeneID" id="111132393"/>
<reference evidence="2" key="1">
    <citation type="submission" date="2025-08" db="UniProtKB">
        <authorList>
            <consortium name="RefSeq"/>
        </authorList>
    </citation>
    <scope>IDENTIFICATION</scope>
    <source>
        <tissue evidence="2">Whole sample</tissue>
    </source>
</reference>
<dbReference type="RefSeq" id="XP_022335903.1">
    <property type="nucleotide sequence ID" value="XM_022480195.1"/>
</dbReference>
<organism evidence="1 2">
    <name type="scientific">Crassostrea virginica</name>
    <name type="common">Eastern oyster</name>
    <dbReference type="NCBI Taxonomy" id="6565"/>
    <lineage>
        <taxon>Eukaryota</taxon>
        <taxon>Metazoa</taxon>
        <taxon>Spiralia</taxon>
        <taxon>Lophotrochozoa</taxon>
        <taxon>Mollusca</taxon>
        <taxon>Bivalvia</taxon>
        <taxon>Autobranchia</taxon>
        <taxon>Pteriomorphia</taxon>
        <taxon>Ostreida</taxon>
        <taxon>Ostreoidea</taxon>
        <taxon>Ostreidae</taxon>
        <taxon>Crassostrea</taxon>
    </lineage>
</organism>
<gene>
    <name evidence="2" type="primary">LOC111132393</name>
</gene>
<dbReference type="OrthoDB" id="6150533at2759"/>
<keyword evidence="1" id="KW-1185">Reference proteome</keyword>
<dbReference type="Proteomes" id="UP000694844">
    <property type="component" value="Chromosome 5"/>
</dbReference>
<name>A0A8B8E8H0_CRAVI</name>
<proteinExistence type="predicted"/>
<evidence type="ECO:0000313" key="2">
    <source>
        <dbReference type="RefSeq" id="XP_022335903.1"/>
    </source>
</evidence>
<dbReference type="KEGG" id="cvn:111132393"/>
<protein>
    <submittedName>
        <fullName evidence="2">Uncharacterized protein LOC111132393</fullName>
    </submittedName>
</protein>
<dbReference type="AlphaFoldDB" id="A0A8B8E8H0"/>
<accession>A0A8B8E8H0</accession>
<evidence type="ECO:0000313" key="1">
    <source>
        <dbReference type="Proteomes" id="UP000694844"/>
    </source>
</evidence>